<proteinExistence type="predicted"/>
<evidence type="ECO:0000313" key="1">
    <source>
        <dbReference type="EMBL" id="QWU16097.1"/>
    </source>
</evidence>
<gene>
    <name evidence="1" type="ORF">KP014_02140</name>
</gene>
<dbReference type="Proteomes" id="UP000683429">
    <property type="component" value="Chromosome"/>
</dbReference>
<dbReference type="EMBL" id="CP076607">
    <property type="protein sequence ID" value="QWU16097.1"/>
    <property type="molecule type" value="Genomic_DNA"/>
</dbReference>
<sequence length="308" mass="35003">MNRLSLPNNSKKDSPSFNKVFHNHYFIFKNKIHFLNFLDEMNVYYVKVKLSRESERVTIKRTVLFLSSILSLSLLLACNNQQNSEISMENELATTNVFPELPASDPTGTGGILSQFPESDISESISIDSVNYTPFVRAKTYTEQGTLLMVSNGREELGHLIVSSVMGVEGDRTFHSNYSIVYRQDNQDKVLLNLPALLYIQPSDKLLSFDKISFKEADVYLLTPQYQTGHGLECYAVAINKMSGDAFSLKFIRKGYVFEKLVYSEKQIPFNQNERLVVHPAVGAGTPEEDTKEIHYKLDLANRQFIAE</sequence>
<name>A0ABX8HDX1_9BACL</name>
<reference evidence="1 2" key="1">
    <citation type="submission" date="2021-06" db="EMBL/GenBank/DDBJ databases">
        <title>Whole genome sequence of Paenibacillus sophorae DSM23020 for comparative genomics.</title>
        <authorList>
            <person name="Kim M.-J."/>
            <person name="Lee G."/>
            <person name="Shin J.-H."/>
        </authorList>
    </citation>
    <scope>NUCLEOTIDE SEQUENCE [LARGE SCALE GENOMIC DNA]</scope>
    <source>
        <strain evidence="1 2">DSM 23020</strain>
    </source>
</reference>
<evidence type="ECO:0000313" key="2">
    <source>
        <dbReference type="Proteomes" id="UP000683429"/>
    </source>
</evidence>
<dbReference type="RefSeq" id="WP_139210555.1">
    <property type="nucleotide sequence ID" value="NZ_CP076607.1"/>
</dbReference>
<organism evidence="1 2">
    <name type="scientific">Paenibacillus sophorae</name>
    <dbReference type="NCBI Taxonomy" id="1333845"/>
    <lineage>
        <taxon>Bacteria</taxon>
        <taxon>Bacillati</taxon>
        <taxon>Bacillota</taxon>
        <taxon>Bacilli</taxon>
        <taxon>Bacillales</taxon>
        <taxon>Paenibacillaceae</taxon>
        <taxon>Paenibacillus</taxon>
    </lineage>
</organism>
<keyword evidence="2" id="KW-1185">Reference proteome</keyword>
<accession>A0ABX8HDX1</accession>
<protein>
    <submittedName>
        <fullName evidence="1">Uncharacterized protein</fullName>
    </submittedName>
</protein>